<comment type="caution">
    <text evidence="1">The sequence shown here is derived from an EMBL/GenBank/DDBJ whole genome shotgun (WGS) entry which is preliminary data.</text>
</comment>
<dbReference type="STRING" id="861450.HMPREF0080_01609"/>
<organism evidence="1 2">
    <name type="scientific">Anaeroglobus geminatus F0357</name>
    <dbReference type="NCBI Taxonomy" id="861450"/>
    <lineage>
        <taxon>Bacteria</taxon>
        <taxon>Bacillati</taxon>
        <taxon>Bacillota</taxon>
        <taxon>Negativicutes</taxon>
        <taxon>Veillonellales</taxon>
        <taxon>Veillonellaceae</taxon>
        <taxon>Anaeroglobus</taxon>
    </lineage>
</organism>
<keyword evidence="2" id="KW-1185">Reference proteome</keyword>
<dbReference type="PANTHER" id="PTHR36849:SF1">
    <property type="entry name" value="CYTOPLASMIC PROTEIN"/>
    <property type="match status" value="1"/>
</dbReference>
<dbReference type="Proteomes" id="UP000005481">
    <property type="component" value="Unassembled WGS sequence"/>
</dbReference>
<dbReference type="AlphaFoldDB" id="G9YIW5"/>
<reference evidence="1 2" key="1">
    <citation type="submission" date="2011-08" db="EMBL/GenBank/DDBJ databases">
        <authorList>
            <person name="Weinstock G."/>
            <person name="Sodergren E."/>
            <person name="Clifton S."/>
            <person name="Fulton L."/>
            <person name="Fulton B."/>
            <person name="Courtney L."/>
            <person name="Fronick C."/>
            <person name="Harrison M."/>
            <person name="Strong C."/>
            <person name="Farmer C."/>
            <person name="Delahaunty K."/>
            <person name="Markovic C."/>
            <person name="Hall O."/>
            <person name="Minx P."/>
            <person name="Tomlinson C."/>
            <person name="Mitreva M."/>
            <person name="Hou S."/>
            <person name="Chen J."/>
            <person name="Wollam A."/>
            <person name="Pepin K.H."/>
            <person name="Johnson M."/>
            <person name="Bhonagiri V."/>
            <person name="Zhang X."/>
            <person name="Suruliraj S."/>
            <person name="Warren W."/>
            <person name="Chinwalla A."/>
            <person name="Mardis E.R."/>
            <person name="Wilson R.K."/>
        </authorList>
    </citation>
    <scope>NUCLEOTIDE SEQUENCE [LARGE SCALE GENOMIC DNA]</scope>
    <source>
        <strain evidence="1 2">F0357</strain>
    </source>
</reference>
<dbReference type="HOGENOM" id="CLU_137928_1_0_9"/>
<evidence type="ECO:0000313" key="2">
    <source>
        <dbReference type="Proteomes" id="UP000005481"/>
    </source>
</evidence>
<sequence length="132" mass="15384">MIAMGTLQWKRVYEKPTDSDGFRILIDRLWPRGIKKEAAGLDSWAKEIAPSAELRKSYHHGEINYDEFAAAYRRELDKNSAFTPFIELIRKHLETENVTLLYAGKDPEKSQIPTLRNHINTILRHEGKDVYE</sequence>
<gene>
    <name evidence="1" type="ORF">HMPREF0080_01609</name>
</gene>
<accession>G9YIW5</accession>
<dbReference type="Pfam" id="PF22752">
    <property type="entry name" value="DUF488-N3i"/>
    <property type="match status" value="1"/>
</dbReference>
<proteinExistence type="predicted"/>
<protein>
    <submittedName>
        <fullName evidence="1">Uncharacterized protein</fullName>
    </submittedName>
</protein>
<name>G9YIW5_9FIRM</name>
<dbReference type="InterPro" id="IPR052552">
    <property type="entry name" value="YeaO-like"/>
</dbReference>
<dbReference type="eggNOG" id="COG3189">
    <property type="taxonomic scope" value="Bacteria"/>
</dbReference>
<evidence type="ECO:0000313" key="1">
    <source>
        <dbReference type="EMBL" id="EHM39258.1"/>
    </source>
</evidence>
<dbReference type="PANTHER" id="PTHR36849">
    <property type="entry name" value="CYTOPLASMIC PROTEIN-RELATED"/>
    <property type="match status" value="1"/>
</dbReference>
<dbReference type="EMBL" id="AGCJ01000071">
    <property type="protein sequence ID" value="EHM39258.1"/>
    <property type="molecule type" value="Genomic_DNA"/>
</dbReference>